<evidence type="ECO:0000313" key="1">
    <source>
        <dbReference type="Proteomes" id="UP000887580"/>
    </source>
</evidence>
<dbReference type="WBParaSite" id="PS1159_v2.g13736.t1">
    <property type="protein sequence ID" value="PS1159_v2.g13736.t1"/>
    <property type="gene ID" value="PS1159_v2.g13736"/>
</dbReference>
<proteinExistence type="predicted"/>
<evidence type="ECO:0000313" key="2">
    <source>
        <dbReference type="WBParaSite" id="PS1159_v2.g13736.t1"/>
    </source>
</evidence>
<sequence length="113" mass="13464">MSTKYSNFLFYILIILFFGFCASKIIHFNANDKCLQCKQIYGDAKLNIPRRFLATPQTFEKFFLGECYEMEMNKVPYWVFCYDLYNNHTKVLYNSIIEKIHEDSVCAQINYCS</sequence>
<organism evidence="1 2">
    <name type="scientific">Panagrolaimus sp. PS1159</name>
    <dbReference type="NCBI Taxonomy" id="55785"/>
    <lineage>
        <taxon>Eukaryota</taxon>
        <taxon>Metazoa</taxon>
        <taxon>Ecdysozoa</taxon>
        <taxon>Nematoda</taxon>
        <taxon>Chromadorea</taxon>
        <taxon>Rhabditida</taxon>
        <taxon>Tylenchina</taxon>
        <taxon>Panagrolaimomorpha</taxon>
        <taxon>Panagrolaimoidea</taxon>
        <taxon>Panagrolaimidae</taxon>
        <taxon>Panagrolaimus</taxon>
    </lineage>
</organism>
<reference evidence="2" key="1">
    <citation type="submission" date="2022-11" db="UniProtKB">
        <authorList>
            <consortium name="WormBaseParasite"/>
        </authorList>
    </citation>
    <scope>IDENTIFICATION</scope>
</reference>
<protein>
    <submittedName>
        <fullName evidence="2">Saposin B-type domain-containing protein</fullName>
    </submittedName>
</protein>
<name>A0AC35F4D0_9BILA</name>
<dbReference type="Proteomes" id="UP000887580">
    <property type="component" value="Unplaced"/>
</dbReference>
<accession>A0AC35F4D0</accession>